<dbReference type="PANTHER" id="PTHR31251">
    <property type="entry name" value="SQUAMOSA PROMOTER-BINDING-LIKE PROTEIN 4"/>
    <property type="match status" value="1"/>
</dbReference>
<evidence type="ECO:0000259" key="11">
    <source>
        <dbReference type="PROSITE" id="PS51141"/>
    </source>
</evidence>
<dbReference type="EMBL" id="KZ453531">
    <property type="protein sequence ID" value="PKA47352.1"/>
    <property type="molecule type" value="Genomic_DNA"/>
</dbReference>
<keyword evidence="4" id="KW-0862">Zinc</keyword>
<dbReference type="Pfam" id="PF03110">
    <property type="entry name" value="SBP"/>
    <property type="match status" value="1"/>
</dbReference>
<comment type="subcellular location">
    <subcellularLocation>
        <location evidence="1">Nucleus</location>
    </subcellularLocation>
</comment>
<evidence type="ECO:0000256" key="7">
    <source>
        <dbReference type="ARBA" id="ARBA00023163"/>
    </source>
</evidence>
<keyword evidence="2" id="KW-0479">Metal-binding</keyword>
<evidence type="ECO:0000256" key="4">
    <source>
        <dbReference type="ARBA" id="ARBA00022833"/>
    </source>
</evidence>
<evidence type="ECO:0000313" key="12">
    <source>
        <dbReference type="EMBL" id="PKA47352.1"/>
    </source>
</evidence>
<reference evidence="12 13" key="1">
    <citation type="journal article" date="2017" name="Nature">
        <title>The Apostasia genome and the evolution of orchids.</title>
        <authorList>
            <person name="Zhang G.Q."/>
            <person name="Liu K.W."/>
            <person name="Li Z."/>
            <person name="Lohaus R."/>
            <person name="Hsiao Y.Y."/>
            <person name="Niu S.C."/>
            <person name="Wang J.Y."/>
            <person name="Lin Y.C."/>
            <person name="Xu Q."/>
            <person name="Chen L.J."/>
            <person name="Yoshida K."/>
            <person name="Fujiwara S."/>
            <person name="Wang Z.W."/>
            <person name="Zhang Y.Q."/>
            <person name="Mitsuda N."/>
            <person name="Wang M."/>
            <person name="Liu G.H."/>
            <person name="Pecoraro L."/>
            <person name="Huang H.X."/>
            <person name="Xiao X.J."/>
            <person name="Lin M."/>
            <person name="Wu X.Y."/>
            <person name="Wu W.L."/>
            <person name="Chen Y.Y."/>
            <person name="Chang S.B."/>
            <person name="Sakamoto S."/>
            <person name="Ohme-Takagi M."/>
            <person name="Yagi M."/>
            <person name="Zeng S.J."/>
            <person name="Shen C.Y."/>
            <person name="Yeh C.M."/>
            <person name="Luo Y.B."/>
            <person name="Tsai W.C."/>
            <person name="Van de Peer Y."/>
            <person name="Liu Z.J."/>
        </authorList>
    </citation>
    <scope>NUCLEOTIDE SEQUENCE [LARGE SCALE GENOMIC DNA]</scope>
    <source>
        <strain evidence="13">cv. Shenzhen</strain>
        <tissue evidence="12">Stem</tissue>
    </source>
</reference>
<dbReference type="OrthoDB" id="514967at2759"/>
<keyword evidence="5" id="KW-0805">Transcription regulation</keyword>
<dbReference type="GO" id="GO:0003677">
    <property type="term" value="F:DNA binding"/>
    <property type="evidence" value="ECO:0007669"/>
    <property type="project" value="UniProtKB-KW"/>
</dbReference>
<dbReference type="Gene3D" id="1.25.40.20">
    <property type="entry name" value="Ankyrin repeat-containing domain"/>
    <property type="match status" value="1"/>
</dbReference>
<dbReference type="SUPFAM" id="SSF48403">
    <property type="entry name" value="Ankyrin repeat"/>
    <property type="match status" value="1"/>
</dbReference>
<feature type="region of interest" description="Disordered" evidence="10">
    <location>
        <begin position="366"/>
        <end position="407"/>
    </location>
</feature>
<evidence type="ECO:0000256" key="10">
    <source>
        <dbReference type="SAM" id="MobiDB-lite"/>
    </source>
</evidence>
<evidence type="ECO:0000256" key="6">
    <source>
        <dbReference type="ARBA" id="ARBA00023125"/>
    </source>
</evidence>
<proteinExistence type="predicted"/>
<dbReference type="Gene3D" id="4.10.1100.10">
    <property type="entry name" value="Transcription factor, SBP-box domain"/>
    <property type="match status" value="1"/>
</dbReference>
<dbReference type="FunFam" id="4.10.1100.10:FF:000001">
    <property type="entry name" value="Squamosa promoter-binding-like protein 14"/>
    <property type="match status" value="1"/>
</dbReference>
<gene>
    <name evidence="12" type="primary">SPL15</name>
    <name evidence="12" type="ORF">AXF42_Ash017297</name>
</gene>
<organism evidence="12 13">
    <name type="scientific">Apostasia shenzhenica</name>
    <dbReference type="NCBI Taxonomy" id="1088818"/>
    <lineage>
        <taxon>Eukaryota</taxon>
        <taxon>Viridiplantae</taxon>
        <taxon>Streptophyta</taxon>
        <taxon>Embryophyta</taxon>
        <taxon>Tracheophyta</taxon>
        <taxon>Spermatophyta</taxon>
        <taxon>Magnoliopsida</taxon>
        <taxon>Liliopsida</taxon>
        <taxon>Asparagales</taxon>
        <taxon>Orchidaceae</taxon>
        <taxon>Apostasioideae</taxon>
        <taxon>Apostasia</taxon>
    </lineage>
</organism>
<feature type="compositionally biased region" description="Basic residues" evidence="10">
    <location>
        <begin position="209"/>
        <end position="218"/>
    </location>
</feature>
<dbReference type="GO" id="GO:0005634">
    <property type="term" value="C:nucleus"/>
    <property type="evidence" value="ECO:0007669"/>
    <property type="project" value="UniProtKB-SubCell"/>
</dbReference>
<evidence type="ECO:0000256" key="3">
    <source>
        <dbReference type="ARBA" id="ARBA00022771"/>
    </source>
</evidence>
<keyword evidence="13" id="KW-1185">Reference proteome</keyword>
<dbReference type="Pfam" id="PF26102">
    <property type="entry name" value="Ig_SPL7"/>
    <property type="match status" value="1"/>
</dbReference>
<evidence type="ECO:0000256" key="8">
    <source>
        <dbReference type="ARBA" id="ARBA00023242"/>
    </source>
</evidence>
<evidence type="ECO:0000256" key="9">
    <source>
        <dbReference type="PROSITE-ProRule" id="PRU00470"/>
    </source>
</evidence>
<dbReference type="STRING" id="1088818.A0A2H9ZVP3"/>
<feature type="region of interest" description="Disordered" evidence="10">
    <location>
        <begin position="209"/>
        <end position="235"/>
    </location>
</feature>
<keyword evidence="3 9" id="KW-0863">Zinc-finger</keyword>
<dbReference type="InterPro" id="IPR036770">
    <property type="entry name" value="Ankyrin_rpt-contain_sf"/>
</dbReference>
<sequence>MEGEMDVGLAPPLFLQQSQLFSAPAMARKRDLSWACPGVLPNVHQQQQSQRWLMGSGLDLSGDSSSWNPRMWDWDSVRFTAKPSAGECNDAEQRRDDGRKALVQESENLSLKLGGGSYAVEEPVVRPFKRVRSGSPSNAVTYPMCQVDDCKADLSNAKDYHRRHKVCELHSKTSNALVCKQMQRFCQQCSRFHPLMEFDEGKRSCRRRLAGHNRRRRKTQPEDARSSILVPRSQDGKTNGSMDIVNLLAILTRLQGYSTEKHAVMSSPLDKDRLIFLLNKISSSQSANVSSKSNAQGVFDINVSQTPQQHAQEEPIKEIGNRSVPSTMDLLAVLSAALASSKPNALANIKCCEKPAQIATPRFPLQLFGSEDDSPPKLGYENKYPSSESSNPIEDRSPSCSPPMEKKLFPLHSASEKKYEGMLISREDHATAEMSTTSGWVTPLELFMNSSSFGSDRSPSTSTCEAQDQTGQIIFKLFDKDPSNFPGTLRAEVLSWLSHRPSEIESYIRPGCVVLTVYLCMTSTAWDELEKEFLQRVCSLVRCSVSGFWRSGRFLVRIGRQLASHKDGKIHVCNSWKTLGSPELTSVSPIAIVSGKAASLVLKGRNLTAPGTKIHCTYKGGYSSKEVLGLTYPGTIYDHSSCQSFIFPKELPFAYGRLFVEVENGFKGNSFPIIIADAAICQELRTLESELEDVGGMDAISHYQYQEKGRPESREDALYFLNELGWLFQRKNHYPDPSFTDFSTSRFEYLFTFSVERDWSALARMLLDMLVERAYSSDSILEESLEMLVDLQLLTRALKRKCRKMVELLLGYSIKNNLTKDSEVYLFTPNSICPGGLTPLHLAASMQDAEEMVDALTSDPQEIGLNCWDCLMDNGGWSPSMYATSRNNHSYNKLIARKLADKKNGQVSVVIWHEEIPMDKPFVAAESPGCPSAMSLSSCAQCALANSRLAMVNCSRRLLHRPYVHSVLAIAAVCVCVCLFLRGPPWVGSVAPFEWKNLEFGPK</sequence>
<dbReference type="PROSITE" id="PS51141">
    <property type="entry name" value="ZF_SBP"/>
    <property type="match status" value="1"/>
</dbReference>
<dbReference type="PANTHER" id="PTHR31251:SF110">
    <property type="entry name" value="SQUAMOSA PROMOTER-BINDING-LIKE PROTEIN 14"/>
    <property type="match status" value="1"/>
</dbReference>
<dbReference type="GO" id="GO:0008270">
    <property type="term" value="F:zinc ion binding"/>
    <property type="evidence" value="ECO:0007669"/>
    <property type="project" value="UniProtKB-KW"/>
</dbReference>
<accession>A0A2H9ZVP3</accession>
<evidence type="ECO:0000256" key="5">
    <source>
        <dbReference type="ARBA" id="ARBA00023015"/>
    </source>
</evidence>
<dbReference type="AlphaFoldDB" id="A0A2H9ZVP3"/>
<dbReference type="InterPro" id="IPR044817">
    <property type="entry name" value="SBP-like"/>
</dbReference>
<dbReference type="SUPFAM" id="SSF103612">
    <property type="entry name" value="SBT domain"/>
    <property type="match status" value="1"/>
</dbReference>
<dbReference type="Proteomes" id="UP000236161">
    <property type="component" value="Unassembled WGS sequence"/>
</dbReference>
<evidence type="ECO:0000256" key="2">
    <source>
        <dbReference type="ARBA" id="ARBA00022723"/>
    </source>
</evidence>
<feature type="domain" description="SBP-type" evidence="11">
    <location>
        <begin position="142"/>
        <end position="219"/>
    </location>
</feature>
<evidence type="ECO:0000256" key="1">
    <source>
        <dbReference type="ARBA" id="ARBA00004123"/>
    </source>
</evidence>
<keyword evidence="8" id="KW-0539">Nucleus</keyword>
<name>A0A2H9ZVP3_9ASPA</name>
<dbReference type="InterPro" id="IPR004333">
    <property type="entry name" value="SBP_dom"/>
</dbReference>
<keyword evidence="7" id="KW-0804">Transcription</keyword>
<keyword evidence="6" id="KW-0238">DNA-binding</keyword>
<evidence type="ECO:0000313" key="13">
    <source>
        <dbReference type="Proteomes" id="UP000236161"/>
    </source>
</evidence>
<dbReference type="InterPro" id="IPR036893">
    <property type="entry name" value="SBP_sf"/>
</dbReference>
<protein>
    <submittedName>
        <fullName evidence="12">Squamosa promoter-binding-like protein 15</fullName>
    </submittedName>
</protein>